<organism evidence="2 3">
    <name type="scientific">Fodinibius salipaludis</name>
    <dbReference type="NCBI Taxonomy" id="2032627"/>
    <lineage>
        <taxon>Bacteria</taxon>
        <taxon>Pseudomonadati</taxon>
        <taxon>Balneolota</taxon>
        <taxon>Balneolia</taxon>
        <taxon>Balneolales</taxon>
        <taxon>Balneolaceae</taxon>
        <taxon>Fodinibius</taxon>
    </lineage>
</organism>
<evidence type="ECO:0000313" key="2">
    <source>
        <dbReference type="EMBL" id="PAU93296.1"/>
    </source>
</evidence>
<proteinExistence type="predicted"/>
<dbReference type="Proteomes" id="UP000218831">
    <property type="component" value="Unassembled WGS sequence"/>
</dbReference>
<evidence type="ECO:0008006" key="4">
    <source>
        <dbReference type="Google" id="ProtNLM"/>
    </source>
</evidence>
<evidence type="ECO:0000256" key="1">
    <source>
        <dbReference type="SAM" id="MobiDB-lite"/>
    </source>
</evidence>
<protein>
    <recommendedName>
        <fullName evidence="4">Fimbrial protein</fullName>
    </recommendedName>
</protein>
<gene>
    <name evidence="2" type="ORF">CK503_12805</name>
</gene>
<reference evidence="2 3" key="1">
    <citation type="submission" date="2017-08" db="EMBL/GenBank/DDBJ databases">
        <title>Aliifodinibius alkalisoli sp. nov., isolated from saline alkaline soil.</title>
        <authorList>
            <person name="Liu D."/>
            <person name="Zhang G."/>
        </authorList>
    </citation>
    <scope>NUCLEOTIDE SEQUENCE [LARGE SCALE GENOMIC DNA]</scope>
    <source>
        <strain evidence="2 3">WN023</strain>
    </source>
</reference>
<sequence>MKKILFYISLLVLIPTAGYGQINFSAYADYGLEIINTPQDLDFDQVGPIIADGSTYSLDVHEGNYTIIEIIGVKYLDIYVDVTAEDLTGNNTGEIIDFTLNAAYSNQLGNAKNPASVSLKYINVANNTFNIRVPILERQSQPPNPPPTPPTKATDLDPKSDYSNPLYETLYLYLYGDIVVPEGTAADAYTGTVTINISYD</sequence>
<evidence type="ECO:0000313" key="3">
    <source>
        <dbReference type="Proteomes" id="UP000218831"/>
    </source>
</evidence>
<keyword evidence="3" id="KW-1185">Reference proteome</keyword>
<feature type="region of interest" description="Disordered" evidence="1">
    <location>
        <begin position="137"/>
        <end position="161"/>
    </location>
</feature>
<dbReference type="RefSeq" id="WP_095607223.1">
    <property type="nucleotide sequence ID" value="NZ_NSKE01000009.1"/>
</dbReference>
<name>A0A2A2G6A1_9BACT</name>
<dbReference type="OrthoDB" id="1523956at2"/>
<dbReference type="AlphaFoldDB" id="A0A2A2G6A1"/>
<accession>A0A2A2G6A1</accession>
<comment type="caution">
    <text evidence="2">The sequence shown here is derived from an EMBL/GenBank/DDBJ whole genome shotgun (WGS) entry which is preliminary data.</text>
</comment>
<dbReference type="EMBL" id="NSKE01000009">
    <property type="protein sequence ID" value="PAU93296.1"/>
    <property type="molecule type" value="Genomic_DNA"/>
</dbReference>